<keyword evidence="3" id="KW-0464">Manganese</keyword>
<dbReference type="Pfam" id="PF13716">
    <property type="entry name" value="CRAL_TRIO_2"/>
    <property type="match status" value="1"/>
</dbReference>
<protein>
    <submittedName>
        <fullName evidence="7">Uncharacterized protein LOC106469610 isoform X1</fullName>
    </submittedName>
</protein>
<name>A0ABM1TDD7_LIMPO</name>
<evidence type="ECO:0000256" key="3">
    <source>
        <dbReference type="ARBA" id="ARBA00023211"/>
    </source>
</evidence>
<dbReference type="GeneID" id="106469610"/>
<accession>A0ABM1TDD7</accession>
<dbReference type="PANTHER" id="PTHR12112">
    <property type="entry name" value="BNIP - RELATED"/>
    <property type="match status" value="1"/>
</dbReference>
<feature type="domain" description="CRAL-TRIO" evidence="5">
    <location>
        <begin position="596"/>
        <end position="745"/>
    </location>
</feature>
<feature type="region of interest" description="Disordered" evidence="4">
    <location>
        <begin position="473"/>
        <end position="496"/>
    </location>
</feature>
<keyword evidence="6" id="KW-1185">Reference proteome</keyword>
<dbReference type="PANTHER" id="PTHR12112:SF22">
    <property type="entry name" value="MANGANESE-DEPENDENT INORGANIC PYROPHOSPHATASE-RELATED"/>
    <property type="match status" value="1"/>
</dbReference>
<sequence length="769" mass="88906">MNKNKSCQAQTVGFLDTPKHLNRHKQQTRKIQLYTNNWKKVWNENENSTAECSIVYQPKQASGLQVAPNSTSEEFSLAEENYYEDNIMTGHLGSTTDEDRENPTDEELFDSDSLFSCMENLSFSQSNSVLSSSNMLFSCNKSNSYLCVSSTPLHKEQVQRVNGSLQQTESSDCPDVLLLEKLKTCFDEERIKDIYVLSGRIQDILNPEEIEEVLAHCGVYSEYIDDELLEAFSFAHSELNSFNENEKIKCHSENKGYKSQKKKTIHADKSQIIDVKNDIRIRAIFEGYRKREKGKQKVNCTLIDKTKRKDKYVCFSPSTYAFFEESFNNSSTLRKILPELETTFPSDANTLYNQPTAGNRVFKNSSAYNCSKINQNISIKKKDNSDRSVEMEELSQSIKSTSNKDLRDFENSSRNACIENECVSPEENSEKTNRYNSVRIENNKSEYVLETAHLGTNRLVLEHTEAEEHIRNSNYLSNTDTHQKPESSPCLTTGEKNKIQVYPDTLESDTKSVDQMVFLPSNNRNNVDIMSNADDLVTSNDTDFPDDLDDSFTKRLSGELIPELTAAEEIANERNWRTFIFGGLERKIDVKVIEPYRKVLSHGGYYGPNRNAIVIFSACYLPDRSQCDYDYIMDNLFLYLLKTVEELVADDYVLVYLHDSSRRSNILNLKWLKQCYQAMDRRMRKNLKGLYIVHPTFWVRTIFIMTRPLISTKFMQKLHFMNSLQDLLDIIFIDDMLIPGEVKQQEFQNMIQEKKNLKKKSGIWCKLFC</sequence>
<dbReference type="SUPFAM" id="SSF52087">
    <property type="entry name" value="CRAL/TRIO domain"/>
    <property type="match status" value="1"/>
</dbReference>
<proteinExistence type="predicted"/>
<dbReference type="InterPro" id="IPR022181">
    <property type="entry name" value="Bcl2-/adenovirus-E1B"/>
</dbReference>
<dbReference type="InterPro" id="IPR036865">
    <property type="entry name" value="CRAL-TRIO_dom_sf"/>
</dbReference>
<evidence type="ECO:0000259" key="5">
    <source>
        <dbReference type="SMART" id="SM00516"/>
    </source>
</evidence>
<dbReference type="InterPro" id="IPR001251">
    <property type="entry name" value="CRAL-TRIO_dom"/>
</dbReference>
<dbReference type="CDD" id="cd00170">
    <property type="entry name" value="SEC14"/>
    <property type="match status" value="1"/>
</dbReference>
<evidence type="ECO:0000256" key="2">
    <source>
        <dbReference type="ARBA" id="ARBA00022801"/>
    </source>
</evidence>
<evidence type="ECO:0000313" key="6">
    <source>
        <dbReference type="Proteomes" id="UP000694941"/>
    </source>
</evidence>
<organism evidence="6 7">
    <name type="scientific">Limulus polyphemus</name>
    <name type="common">Atlantic horseshoe crab</name>
    <dbReference type="NCBI Taxonomy" id="6850"/>
    <lineage>
        <taxon>Eukaryota</taxon>
        <taxon>Metazoa</taxon>
        <taxon>Ecdysozoa</taxon>
        <taxon>Arthropoda</taxon>
        <taxon>Chelicerata</taxon>
        <taxon>Merostomata</taxon>
        <taxon>Xiphosura</taxon>
        <taxon>Limulidae</taxon>
        <taxon>Limulus</taxon>
    </lineage>
</organism>
<keyword evidence="2" id="KW-0378">Hydrolase</keyword>
<evidence type="ECO:0000256" key="4">
    <source>
        <dbReference type="SAM" id="MobiDB-lite"/>
    </source>
</evidence>
<dbReference type="Pfam" id="PF12496">
    <property type="entry name" value="BNIP2"/>
    <property type="match status" value="1"/>
</dbReference>
<reference evidence="7" key="1">
    <citation type="submission" date="2025-08" db="UniProtKB">
        <authorList>
            <consortium name="RefSeq"/>
        </authorList>
    </citation>
    <scope>IDENTIFICATION</scope>
    <source>
        <tissue evidence="7">Muscle</tissue>
    </source>
</reference>
<keyword evidence="1" id="KW-0479">Metal-binding</keyword>
<dbReference type="SMART" id="SM00516">
    <property type="entry name" value="SEC14"/>
    <property type="match status" value="1"/>
</dbReference>
<dbReference type="Proteomes" id="UP000694941">
    <property type="component" value="Unplaced"/>
</dbReference>
<evidence type="ECO:0000256" key="1">
    <source>
        <dbReference type="ARBA" id="ARBA00022723"/>
    </source>
</evidence>
<evidence type="ECO:0000313" key="7">
    <source>
        <dbReference type="RefSeq" id="XP_022253893.1"/>
    </source>
</evidence>
<dbReference type="RefSeq" id="XP_022253893.1">
    <property type="nucleotide sequence ID" value="XM_022398185.1"/>
</dbReference>
<gene>
    <name evidence="7" type="primary">LOC106469610</name>
</gene>
<dbReference type="Gene3D" id="3.40.525.10">
    <property type="entry name" value="CRAL-TRIO lipid binding domain"/>
    <property type="match status" value="1"/>
</dbReference>